<comment type="caution">
    <text evidence="2">The sequence shown here is derived from an EMBL/GenBank/DDBJ whole genome shotgun (WGS) entry which is preliminary data.</text>
</comment>
<name>A0ABW0IQY3_9HYPH</name>
<dbReference type="RefSeq" id="WP_377797225.1">
    <property type="nucleotide sequence ID" value="NZ_JBHSLW010000009.1"/>
</dbReference>
<accession>A0ABW0IQY3</accession>
<evidence type="ECO:0000313" key="3">
    <source>
        <dbReference type="Proteomes" id="UP001596053"/>
    </source>
</evidence>
<organism evidence="2 3">
    <name type="scientific">Bosea eneae</name>
    <dbReference type="NCBI Taxonomy" id="151454"/>
    <lineage>
        <taxon>Bacteria</taxon>
        <taxon>Pseudomonadati</taxon>
        <taxon>Pseudomonadota</taxon>
        <taxon>Alphaproteobacteria</taxon>
        <taxon>Hyphomicrobiales</taxon>
        <taxon>Boseaceae</taxon>
        <taxon>Bosea</taxon>
    </lineage>
</organism>
<evidence type="ECO:0000313" key="2">
    <source>
        <dbReference type="EMBL" id="MFC5419468.1"/>
    </source>
</evidence>
<proteinExistence type="predicted"/>
<reference evidence="3" key="1">
    <citation type="journal article" date="2019" name="Int. J. Syst. Evol. Microbiol.">
        <title>The Global Catalogue of Microorganisms (GCM) 10K type strain sequencing project: providing services to taxonomists for standard genome sequencing and annotation.</title>
        <authorList>
            <consortium name="The Broad Institute Genomics Platform"/>
            <consortium name="The Broad Institute Genome Sequencing Center for Infectious Disease"/>
            <person name="Wu L."/>
            <person name="Ma J."/>
        </authorList>
    </citation>
    <scope>NUCLEOTIDE SEQUENCE [LARGE SCALE GENOMIC DNA]</scope>
    <source>
        <strain evidence="3">NCAIM B.01391</strain>
    </source>
</reference>
<sequence length="196" mass="19606">MASPEVEALSRRIAALEAQLAALLQAVNVGRGGTVAITAPAGLSITVGGTCTINVGAELALTVGSNFRTAVGSAYVVNVGAGMRTTAGTSIGVFAGTALTMNANREISLATRAFEVAAAVSIDLDSSKDFEIASGKSLAVKAADAILLDAGSAELDLKKDGSVDLKGKDVSIRASGKINVTASSDVVIKGSKIKQN</sequence>
<dbReference type="EMBL" id="JBHSLW010000009">
    <property type="protein sequence ID" value="MFC5419468.1"/>
    <property type="molecule type" value="Genomic_DNA"/>
</dbReference>
<dbReference type="InterPro" id="IPR018769">
    <property type="entry name" value="VgrG2_DUF2345"/>
</dbReference>
<gene>
    <name evidence="2" type="ORF">ACFPOB_07825</name>
</gene>
<keyword evidence="3" id="KW-1185">Reference proteome</keyword>
<evidence type="ECO:0000259" key="1">
    <source>
        <dbReference type="Pfam" id="PF10106"/>
    </source>
</evidence>
<dbReference type="Proteomes" id="UP001596053">
    <property type="component" value="Unassembled WGS sequence"/>
</dbReference>
<dbReference type="SUPFAM" id="SSF69349">
    <property type="entry name" value="Phage fibre proteins"/>
    <property type="match status" value="1"/>
</dbReference>
<dbReference type="Pfam" id="PF10106">
    <property type="entry name" value="DUF2345"/>
    <property type="match status" value="1"/>
</dbReference>
<protein>
    <submittedName>
        <fullName evidence="2">DUF2345 domain-containing protein</fullName>
    </submittedName>
</protein>
<feature type="domain" description="DUF2345" evidence="1">
    <location>
        <begin position="33"/>
        <end position="184"/>
    </location>
</feature>